<proteinExistence type="predicted"/>
<comment type="caution">
    <text evidence="1">The sequence shown here is derived from an EMBL/GenBank/DDBJ whole genome shotgun (WGS) entry which is preliminary data.</text>
</comment>
<accession>A0AAD4LZ52</accession>
<organism evidence="1 2">
    <name type="scientific">Multifurca ochricompacta</name>
    <dbReference type="NCBI Taxonomy" id="376703"/>
    <lineage>
        <taxon>Eukaryota</taxon>
        <taxon>Fungi</taxon>
        <taxon>Dikarya</taxon>
        <taxon>Basidiomycota</taxon>
        <taxon>Agaricomycotina</taxon>
        <taxon>Agaricomycetes</taxon>
        <taxon>Russulales</taxon>
        <taxon>Russulaceae</taxon>
        <taxon>Multifurca</taxon>
    </lineage>
</organism>
<evidence type="ECO:0000313" key="1">
    <source>
        <dbReference type="EMBL" id="KAI0295883.1"/>
    </source>
</evidence>
<keyword evidence="2" id="KW-1185">Reference proteome</keyword>
<evidence type="ECO:0000313" key="2">
    <source>
        <dbReference type="Proteomes" id="UP001203297"/>
    </source>
</evidence>
<dbReference type="AlphaFoldDB" id="A0AAD4LZ52"/>
<protein>
    <submittedName>
        <fullName evidence="1">Uncharacterized protein</fullName>
    </submittedName>
</protein>
<gene>
    <name evidence="1" type="ORF">B0F90DRAFT_1138334</name>
</gene>
<dbReference type="EMBL" id="WTXG01000054">
    <property type="protein sequence ID" value="KAI0295883.1"/>
    <property type="molecule type" value="Genomic_DNA"/>
</dbReference>
<name>A0AAD4LZ52_9AGAM</name>
<reference evidence="1" key="1">
    <citation type="journal article" date="2022" name="New Phytol.">
        <title>Evolutionary transition to the ectomycorrhizal habit in the genomes of a hyperdiverse lineage of mushroom-forming fungi.</title>
        <authorList>
            <person name="Looney B."/>
            <person name="Miyauchi S."/>
            <person name="Morin E."/>
            <person name="Drula E."/>
            <person name="Courty P.E."/>
            <person name="Kohler A."/>
            <person name="Kuo A."/>
            <person name="LaButti K."/>
            <person name="Pangilinan J."/>
            <person name="Lipzen A."/>
            <person name="Riley R."/>
            <person name="Andreopoulos W."/>
            <person name="He G."/>
            <person name="Johnson J."/>
            <person name="Nolan M."/>
            <person name="Tritt A."/>
            <person name="Barry K.W."/>
            <person name="Grigoriev I.V."/>
            <person name="Nagy L.G."/>
            <person name="Hibbett D."/>
            <person name="Henrissat B."/>
            <person name="Matheny P.B."/>
            <person name="Labbe J."/>
            <person name="Martin F.M."/>
        </authorList>
    </citation>
    <scope>NUCLEOTIDE SEQUENCE</scope>
    <source>
        <strain evidence="1">BPL690</strain>
    </source>
</reference>
<dbReference type="Proteomes" id="UP001203297">
    <property type="component" value="Unassembled WGS sequence"/>
</dbReference>
<sequence length="251" mass="26886">MPGGGIIIGVDGEGVSLVVPAVGMSGGGGVGRPGSKPFLVPVTKGAEAGEGLPLGRGASLIKCIRGSGHTGVVSRFRRNKRSTVIFHSWDPHKSEAGSWEGRKESKQRSLEKNEVTVKLLGVTRLEAKQRGGRRGCKVDGGGWRNVSREETREPVHGLCYAKQVKVRLRQPCAAAPFHRPFTSGVHESTSRLRPQPYCHLDGLSCQGPRQSELMPHQNEAVPGAAQPGPYGLVGALLPVRSRIYLNPHLFS</sequence>